<dbReference type="CDD" id="cd00093">
    <property type="entry name" value="HTH_XRE"/>
    <property type="match status" value="1"/>
</dbReference>
<feature type="domain" description="HTH cro/C1-type" evidence="1">
    <location>
        <begin position="54"/>
        <end position="107"/>
    </location>
</feature>
<dbReference type="SMART" id="SM00530">
    <property type="entry name" value="HTH_XRE"/>
    <property type="match status" value="1"/>
</dbReference>
<proteinExistence type="predicted"/>
<dbReference type="Gene3D" id="1.10.260.40">
    <property type="entry name" value="lambda repressor-like DNA-binding domains"/>
    <property type="match status" value="1"/>
</dbReference>
<accession>A0A5C5X6F1</accession>
<dbReference type="Proteomes" id="UP000317243">
    <property type="component" value="Unassembled WGS sequence"/>
</dbReference>
<dbReference type="InterPro" id="IPR010982">
    <property type="entry name" value="Lambda_DNA-bd_dom_sf"/>
</dbReference>
<comment type="caution">
    <text evidence="2">The sequence shown here is derived from an EMBL/GenBank/DDBJ whole genome shotgun (WGS) entry which is preliminary data.</text>
</comment>
<dbReference type="PROSITE" id="PS50943">
    <property type="entry name" value="HTH_CROC1"/>
    <property type="match status" value="1"/>
</dbReference>
<name>A0A5C5X6F1_9PLAN</name>
<dbReference type="Pfam" id="PF01381">
    <property type="entry name" value="HTH_3"/>
    <property type="match status" value="1"/>
</dbReference>
<gene>
    <name evidence="2" type="ORF">KOR42_10790</name>
</gene>
<dbReference type="EMBL" id="SIHI01000001">
    <property type="protein sequence ID" value="TWT57715.1"/>
    <property type="molecule type" value="Genomic_DNA"/>
</dbReference>
<dbReference type="GO" id="GO:0003677">
    <property type="term" value="F:DNA binding"/>
    <property type="evidence" value="ECO:0007669"/>
    <property type="project" value="InterPro"/>
</dbReference>
<sequence>MRSIGLLVRCSNRGVRSLWLPVTNNVGFQPRQPLQARYTGRMKVVLQEEFRRIVKDELTRQGVTHNELACRMGVSRPTVTQYLTGKICPGLDVVEKFFIALGIPLQLGSHEVREPVESGK</sequence>
<keyword evidence="3" id="KW-1185">Reference proteome</keyword>
<reference evidence="2 3" key="1">
    <citation type="submission" date="2019-02" db="EMBL/GenBank/DDBJ databases">
        <title>Deep-cultivation of Planctomycetes and their phenomic and genomic characterization uncovers novel biology.</title>
        <authorList>
            <person name="Wiegand S."/>
            <person name="Jogler M."/>
            <person name="Boedeker C."/>
            <person name="Pinto D."/>
            <person name="Vollmers J."/>
            <person name="Rivas-Marin E."/>
            <person name="Kohn T."/>
            <person name="Peeters S.H."/>
            <person name="Heuer A."/>
            <person name="Rast P."/>
            <person name="Oberbeckmann S."/>
            <person name="Bunk B."/>
            <person name="Jeske O."/>
            <person name="Meyerdierks A."/>
            <person name="Storesund J.E."/>
            <person name="Kallscheuer N."/>
            <person name="Luecker S."/>
            <person name="Lage O.M."/>
            <person name="Pohl T."/>
            <person name="Merkel B.J."/>
            <person name="Hornburger P."/>
            <person name="Mueller R.-W."/>
            <person name="Bruemmer F."/>
            <person name="Labrenz M."/>
            <person name="Spormann A.M."/>
            <person name="Op Den Camp H."/>
            <person name="Overmann J."/>
            <person name="Amann R."/>
            <person name="Jetten M.S.M."/>
            <person name="Mascher T."/>
            <person name="Medema M.H."/>
            <person name="Devos D.P."/>
            <person name="Kaster A.-K."/>
            <person name="Ovreas L."/>
            <person name="Rohde M."/>
            <person name="Galperin M.Y."/>
            <person name="Jogler C."/>
        </authorList>
    </citation>
    <scope>NUCLEOTIDE SEQUENCE [LARGE SCALE GENOMIC DNA]</scope>
    <source>
        <strain evidence="2 3">KOR42</strain>
    </source>
</reference>
<dbReference type="SUPFAM" id="SSF47413">
    <property type="entry name" value="lambda repressor-like DNA-binding domains"/>
    <property type="match status" value="1"/>
</dbReference>
<protein>
    <submittedName>
        <fullName evidence="2">Helix-turn-helix protein</fullName>
    </submittedName>
</protein>
<evidence type="ECO:0000313" key="3">
    <source>
        <dbReference type="Proteomes" id="UP000317243"/>
    </source>
</evidence>
<dbReference type="AlphaFoldDB" id="A0A5C5X6F1"/>
<evidence type="ECO:0000259" key="1">
    <source>
        <dbReference type="PROSITE" id="PS50943"/>
    </source>
</evidence>
<dbReference type="InterPro" id="IPR001387">
    <property type="entry name" value="Cro/C1-type_HTH"/>
</dbReference>
<evidence type="ECO:0000313" key="2">
    <source>
        <dbReference type="EMBL" id="TWT57715.1"/>
    </source>
</evidence>
<organism evidence="2 3">
    <name type="scientific">Thalassoglobus neptunius</name>
    <dbReference type="NCBI Taxonomy" id="1938619"/>
    <lineage>
        <taxon>Bacteria</taxon>
        <taxon>Pseudomonadati</taxon>
        <taxon>Planctomycetota</taxon>
        <taxon>Planctomycetia</taxon>
        <taxon>Planctomycetales</taxon>
        <taxon>Planctomycetaceae</taxon>
        <taxon>Thalassoglobus</taxon>
    </lineage>
</organism>